<dbReference type="InterPro" id="IPR001138">
    <property type="entry name" value="Zn2Cys6_DnaBD"/>
</dbReference>
<feature type="compositionally biased region" description="Polar residues" evidence="2">
    <location>
        <begin position="186"/>
        <end position="203"/>
    </location>
</feature>
<dbReference type="SMART" id="SM00066">
    <property type="entry name" value="GAL4"/>
    <property type="match status" value="1"/>
</dbReference>
<accession>A0A6A7AA27</accession>
<feature type="compositionally biased region" description="Polar residues" evidence="2">
    <location>
        <begin position="60"/>
        <end position="69"/>
    </location>
</feature>
<feature type="domain" description="Zn(2)-C6 fungal-type" evidence="3">
    <location>
        <begin position="130"/>
        <end position="164"/>
    </location>
</feature>
<dbReference type="InterPro" id="IPR036864">
    <property type="entry name" value="Zn2-C6_fun-type_DNA-bd_sf"/>
</dbReference>
<feature type="region of interest" description="Disordered" evidence="2">
    <location>
        <begin position="44"/>
        <end position="123"/>
    </location>
</feature>
<dbReference type="Pfam" id="PF00172">
    <property type="entry name" value="Zn_clus"/>
    <property type="match status" value="1"/>
</dbReference>
<dbReference type="Proteomes" id="UP000799424">
    <property type="component" value="Unassembled WGS sequence"/>
</dbReference>
<evidence type="ECO:0000256" key="2">
    <source>
        <dbReference type="SAM" id="MobiDB-lite"/>
    </source>
</evidence>
<evidence type="ECO:0000313" key="4">
    <source>
        <dbReference type="EMBL" id="KAF2830003.1"/>
    </source>
</evidence>
<dbReference type="PANTHER" id="PTHR47783">
    <property type="entry name" value="ZN(II)2CYS6 TRANSCRIPTION FACTOR (EUROFUNG)-RELATED"/>
    <property type="match status" value="1"/>
</dbReference>
<keyword evidence="5" id="KW-1185">Reference proteome</keyword>
<dbReference type="PANTHER" id="PTHR47783:SF1">
    <property type="entry name" value="ZN(II)2CYS6 TRANSCRIPTION FACTOR (EUROFUNG)"/>
    <property type="match status" value="1"/>
</dbReference>
<feature type="region of interest" description="Disordered" evidence="2">
    <location>
        <begin position="182"/>
        <end position="322"/>
    </location>
</feature>
<evidence type="ECO:0000313" key="5">
    <source>
        <dbReference type="Proteomes" id="UP000799424"/>
    </source>
</evidence>
<dbReference type="OrthoDB" id="4150019at2759"/>
<evidence type="ECO:0000256" key="1">
    <source>
        <dbReference type="ARBA" id="ARBA00023242"/>
    </source>
</evidence>
<sequence>MAVDTERRAKKTAFRLEHALLLQPVATAMSFDPANQSPVVSAHVTAGNPMQSPVDHLQFKHTSNGQDTGTPPHPPSSKKRRSSKSKVPSELRRSSSTPHMRNLALGQSGELSPTSNKPRNKLGYHRTSVACGHCRRRKIRCLLAADDPQGRCANCIRLKKECNFYPVEHNPDAVQEPQSMAIKDTTPGQPLTPATSSPRNPLSASGDKVGEFRAPFHVSSSTTPNPVYGFQGESEIDSNSGPNRSRMSVQQPPYPYPHPIDTQWPPATSFLPSSTIAESPSSSTSHWRQSPSTANSAYGSESNVSGGHTPATMSTSSTMSYGHPDGHPWGTQGPFQPPTRSMSYGNIEPQSQQYPGQGLGIQHHDFPRRTSPYPYPTSIDTNPATINATTVGGSSSGPFSAPIVPNHAFYPPTPTWTTYEGVQSGPPMQAPGRSMSMQWNYAEPGHLDRVQEEGAPPVGYSQHGIPQYFSGA</sequence>
<organism evidence="4 5">
    <name type="scientific">Ophiobolus disseminans</name>
    <dbReference type="NCBI Taxonomy" id="1469910"/>
    <lineage>
        <taxon>Eukaryota</taxon>
        <taxon>Fungi</taxon>
        <taxon>Dikarya</taxon>
        <taxon>Ascomycota</taxon>
        <taxon>Pezizomycotina</taxon>
        <taxon>Dothideomycetes</taxon>
        <taxon>Pleosporomycetidae</taxon>
        <taxon>Pleosporales</taxon>
        <taxon>Pleosporineae</taxon>
        <taxon>Phaeosphaeriaceae</taxon>
        <taxon>Ophiobolus</taxon>
    </lineage>
</organism>
<dbReference type="GO" id="GO:0008270">
    <property type="term" value="F:zinc ion binding"/>
    <property type="evidence" value="ECO:0007669"/>
    <property type="project" value="InterPro"/>
</dbReference>
<name>A0A6A7AA27_9PLEO</name>
<keyword evidence="1" id="KW-0539">Nucleus</keyword>
<dbReference type="PROSITE" id="PS50048">
    <property type="entry name" value="ZN2_CY6_FUNGAL_2"/>
    <property type="match status" value="1"/>
</dbReference>
<dbReference type="GO" id="GO:0000981">
    <property type="term" value="F:DNA-binding transcription factor activity, RNA polymerase II-specific"/>
    <property type="evidence" value="ECO:0007669"/>
    <property type="project" value="InterPro"/>
</dbReference>
<feature type="compositionally biased region" description="Polar residues" evidence="2">
    <location>
        <begin position="286"/>
        <end position="306"/>
    </location>
</feature>
<gene>
    <name evidence="4" type="ORF">CC86DRAFT_317425</name>
</gene>
<dbReference type="PROSITE" id="PS00463">
    <property type="entry name" value="ZN2_CY6_FUNGAL_1"/>
    <property type="match status" value="1"/>
</dbReference>
<dbReference type="SUPFAM" id="SSF57701">
    <property type="entry name" value="Zn2/Cys6 DNA-binding domain"/>
    <property type="match status" value="1"/>
</dbReference>
<feature type="compositionally biased region" description="Polar residues" evidence="2">
    <location>
        <begin position="237"/>
        <end position="251"/>
    </location>
</feature>
<protein>
    <recommendedName>
        <fullName evidence="3">Zn(2)-C6 fungal-type domain-containing protein</fullName>
    </recommendedName>
</protein>
<feature type="compositionally biased region" description="Low complexity" evidence="2">
    <location>
        <begin position="272"/>
        <end position="285"/>
    </location>
</feature>
<evidence type="ECO:0000259" key="3">
    <source>
        <dbReference type="PROSITE" id="PS50048"/>
    </source>
</evidence>
<feature type="region of interest" description="Disordered" evidence="2">
    <location>
        <begin position="453"/>
        <end position="472"/>
    </location>
</feature>
<dbReference type="Gene3D" id="4.10.240.10">
    <property type="entry name" value="Zn(2)-C6 fungal-type DNA-binding domain"/>
    <property type="match status" value="1"/>
</dbReference>
<reference evidence="4" key="1">
    <citation type="journal article" date="2020" name="Stud. Mycol.">
        <title>101 Dothideomycetes genomes: a test case for predicting lifestyles and emergence of pathogens.</title>
        <authorList>
            <person name="Haridas S."/>
            <person name="Albert R."/>
            <person name="Binder M."/>
            <person name="Bloem J."/>
            <person name="Labutti K."/>
            <person name="Salamov A."/>
            <person name="Andreopoulos B."/>
            <person name="Baker S."/>
            <person name="Barry K."/>
            <person name="Bills G."/>
            <person name="Bluhm B."/>
            <person name="Cannon C."/>
            <person name="Castanera R."/>
            <person name="Culley D."/>
            <person name="Daum C."/>
            <person name="Ezra D."/>
            <person name="Gonzalez J."/>
            <person name="Henrissat B."/>
            <person name="Kuo A."/>
            <person name="Liang C."/>
            <person name="Lipzen A."/>
            <person name="Lutzoni F."/>
            <person name="Magnuson J."/>
            <person name="Mondo S."/>
            <person name="Nolan M."/>
            <person name="Ohm R."/>
            <person name="Pangilinan J."/>
            <person name="Park H.-J."/>
            <person name="Ramirez L."/>
            <person name="Alfaro M."/>
            <person name="Sun H."/>
            <person name="Tritt A."/>
            <person name="Yoshinaga Y."/>
            <person name="Zwiers L.-H."/>
            <person name="Turgeon B."/>
            <person name="Goodwin S."/>
            <person name="Spatafora J."/>
            <person name="Crous P."/>
            <person name="Grigoriev I."/>
        </authorList>
    </citation>
    <scope>NUCLEOTIDE SEQUENCE</scope>
    <source>
        <strain evidence="4">CBS 113818</strain>
    </source>
</reference>
<dbReference type="EMBL" id="MU006220">
    <property type="protein sequence ID" value="KAF2830003.1"/>
    <property type="molecule type" value="Genomic_DNA"/>
</dbReference>
<proteinExistence type="predicted"/>
<dbReference type="AlphaFoldDB" id="A0A6A7AA27"/>
<dbReference type="CDD" id="cd00067">
    <property type="entry name" value="GAL4"/>
    <property type="match status" value="1"/>
</dbReference>